<evidence type="ECO:0000313" key="3">
    <source>
        <dbReference type="Proteomes" id="UP000636888"/>
    </source>
</evidence>
<organism evidence="2 3">
    <name type="scientific">Geomesophilobacter sediminis</name>
    <dbReference type="NCBI Taxonomy" id="2798584"/>
    <lineage>
        <taxon>Bacteria</taxon>
        <taxon>Pseudomonadati</taxon>
        <taxon>Thermodesulfobacteriota</taxon>
        <taxon>Desulfuromonadia</taxon>
        <taxon>Geobacterales</taxon>
        <taxon>Geobacteraceae</taxon>
        <taxon>Geomesophilobacter</taxon>
    </lineage>
</organism>
<dbReference type="Pfam" id="PF01610">
    <property type="entry name" value="DDE_Tnp_ISL3"/>
    <property type="match status" value="1"/>
</dbReference>
<dbReference type="AlphaFoldDB" id="A0A8J7M302"/>
<accession>A0A8J7M302</accession>
<dbReference type="PANTHER" id="PTHR33498">
    <property type="entry name" value="TRANSPOSASE FOR INSERTION SEQUENCE ELEMENT IS1557"/>
    <property type="match status" value="1"/>
</dbReference>
<feature type="non-terminal residue" evidence="2">
    <location>
        <position position="1"/>
    </location>
</feature>
<feature type="domain" description="Transposase IS204/IS1001/IS1096/IS1165 DDE" evidence="1">
    <location>
        <begin position="85"/>
        <end position="324"/>
    </location>
</feature>
<evidence type="ECO:0000313" key="2">
    <source>
        <dbReference type="EMBL" id="MBJ6727584.1"/>
    </source>
</evidence>
<protein>
    <submittedName>
        <fullName evidence="2">ISL3 family transposase</fullName>
    </submittedName>
</protein>
<dbReference type="NCBIfam" id="NF033550">
    <property type="entry name" value="transpos_ISL3"/>
    <property type="match status" value="1"/>
</dbReference>
<reference evidence="2" key="1">
    <citation type="submission" date="2020-12" db="EMBL/GenBank/DDBJ databases">
        <title>Geomonas sp. Red875, isolated from river sediment.</title>
        <authorList>
            <person name="Xu Z."/>
            <person name="Zhang Z."/>
            <person name="Masuda Y."/>
            <person name="Itoh H."/>
            <person name="Senoo K."/>
        </authorList>
    </citation>
    <scope>NUCLEOTIDE SEQUENCE</scope>
    <source>
        <strain evidence="2">Red875</strain>
    </source>
</reference>
<evidence type="ECO:0000259" key="1">
    <source>
        <dbReference type="Pfam" id="PF01610"/>
    </source>
</evidence>
<dbReference type="EMBL" id="JAEMHM010000025">
    <property type="protein sequence ID" value="MBJ6727584.1"/>
    <property type="molecule type" value="Genomic_DNA"/>
</dbReference>
<dbReference type="InterPro" id="IPR002560">
    <property type="entry name" value="Transposase_DDE"/>
</dbReference>
<name>A0A8J7M302_9BACT</name>
<proteinExistence type="predicted"/>
<dbReference type="RefSeq" id="WP_199386720.1">
    <property type="nucleotide sequence ID" value="NZ_JAEMHM010000025.1"/>
</dbReference>
<dbReference type="InterPro" id="IPR047951">
    <property type="entry name" value="Transpos_ISL3"/>
</dbReference>
<gene>
    <name evidence="2" type="ORF">JFN93_22955</name>
</gene>
<sequence>VFFLYALRRVNCPSCGVKVERIPWTEGKNHLTTTYAWFLATWAKRLSWKEVAVVFGTSWDNVFRSVKMAVAWGLGHRDLENVTAIGIDEIAWKRGHKYLTLVYQIDTNCRRLLWVGKERTGNTLRQFFKDFGVERTSRLGFICSDLWQPYLRIAAEVAGKALHIIDRFHLMTHFGKAIDKVRATEAKELKAKGKQPVLTGSRWCLLKRPANLTDKQTVKLKELLAINLKTVRAYLLKEDFDQFWHYKSAGWAGRFLDEWCRRTMRSRLKPMKKIAQMLRSHRQLLLNWFGARRKVALGAVEGFNNKAKVTCRKAYGFRNVEVIKVALYHTLGNLPVPKGTHRFC</sequence>
<dbReference type="Proteomes" id="UP000636888">
    <property type="component" value="Unassembled WGS sequence"/>
</dbReference>
<dbReference type="PANTHER" id="PTHR33498:SF1">
    <property type="entry name" value="TRANSPOSASE FOR INSERTION SEQUENCE ELEMENT IS1557"/>
    <property type="match status" value="1"/>
</dbReference>
<comment type="caution">
    <text evidence="2">The sequence shown here is derived from an EMBL/GenBank/DDBJ whole genome shotgun (WGS) entry which is preliminary data.</text>
</comment>
<keyword evidence="3" id="KW-1185">Reference proteome</keyword>